<sequence>MDITQAQTFLAIVECGNFIEASKRVYVTQSTVSARIKSLEEQLGKPLFIRSKGGCELTPAGQQFYRFAHSMVRIWEEAKHHVAVPEGYEDTLIIGGQYSLWNRLLVQWVPHFQALMPNVALRCSIGMPARLIREMGEGVMDIAVVYQPEQRPGMHVEELFDDQLILVTTDLSIPLHKNYIYNDLGETFRSTHAAAFPDLHNPGLTINLGAIGVNLVIRNKGAAYFPRRIVQDYLNKGVLFKIETAPEFSYPAYVVYQEEFSTPHIMESALSSLRDIANMAQTGDLPPPFWQKLISK</sequence>
<dbReference type="EMBL" id="JBHTBR010000002">
    <property type="protein sequence ID" value="MFC7290103.1"/>
    <property type="molecule type" value="Genomic_DNA"/>
</dbReference>
<dbReference type="PRINTS" id="PR00039">
    <property type="entry name" value="HTHLYSR"/>
</dbReference>
<accession>A0ABW2IGH3</accession>
<dbReference type="Gene3D" id="1.10.10.10">
    <property type="entry name" value="Winged helix-like DNA-binding domain superfamily/Winged helix DNA-binding domain"/>
    <property type="match status" value="1"/>
</dbReference>
<dbReference type="InterPro" id="IPR036390">
    <property type="entry name" value="WH_DNA-bd_sf"/>
</dbReference>
<keyword evidence="4" id="KW-0804">Transcription</keyword>
<name>A0ABW2IGH3_9PROT</name>
<protein>
    <submittedName>
        <fullName evidence="6">LysR family transcriptional regulator</fullName>
    </submittedName>
</protein>
<dbReference type="InterPro" id="IPR000847">
    <property type="entry name" value="LysR_HTH_N"/>
</dbReference>
<dbReference type="RefSeq" id="WP_382164713.1">
    <property type="nucleotide sequence ID" value="NZ_JBHTBR010000002.1"/>
</dbReference>
<dbReference type="Gene3D" id="3.40.190.290">
    <property type="match status" value="1"/>
</dbReference>
<dbReference type="PROSITE" id="PS50931">
    <property type="entry name" value="HTH_LYSR"/>
    <property type="match status" value="1"/>
</dbReference>
<dbReference type="SUPFAM" id="SSF46785">
    <property type="entry name" value="Winged helix' DNA-binding domain"/>
    <property type="match status" value="1"/>
</dbReference>
<evidence type="ECO:0000256" key="4">
    <source>
        <dbReference type="ARBA" id="ARBA00023163"/>
    </source>
</evidence>
<dbReference type="InterPro" id="IPR036388">
    <property type="entry name" value="WH-like_DNA-bd_sf"/>
</dbReference>
<dbReference type="Pfam" id="PF00126">
    <property type="entry name" value="HTH_1"/>
    <property type="match status" value="1"/>
</dbReference>
<evidence type="ECO:0000256" key="2">
    <source>
        <dbReference type="ARBA" id="ARBA00023015"/>
    </source>
</evidence>
<dbReference type="Proteomes" id="UP001596492">
    <property type="component" value="Unassembled WGS sequence"/>
</dbReference>
<evidence type="ECO:0000313" key="6">
    <source>
        <dbReference type="EMBL" id="MFC7290103.1"/>
    </source>
</evidence>
<keyword evidence="3" id="KW-0238">DNA-binding</keyword>
<gene>
    <name evidence="6" type="ORF">ACFQS8_00615</name>
</gene>
<feature type="domain" description="HTH lysR-type" evidence="5">
    <location>
        <begin position="1"/>
        <end position="58"/>
    </location>
</feature>
<evidence type="ECO:0000259" key="5">
    <source>
        <dbReference type="PROSITE" id="PS50931"/>
    </source>
</evidence>
<comment type="similarity">
    <text evidence="1">Belongs to the LysR transcriptional regulatory family.</text>
</comment>
<keyword evidence="7" id="KW-1185">Reference proteome</keyword>
<keyword evidence="2" id="KW-0805">Transcription regulation</keyword>
<comment type="caution">
    <text evidence="6">The sequence shown here is derived from an EMBL/GenBank/DDBJ whole genome shotgun (WGS) entry which is preliminary data.</text>
</comment>
<evidence type="ECO:0000256" key="1">
    <source>
        <dbReference type="ARBA" id="ARBA00009437"/>
    </source>
</evidence>
<dbReference type="SUPFAM" id="SSF53850">
    <property type="entry name" value="Periplasmic binding protein-like II"/>
    <property type="match status" value="1"/>
</dbReference>
<dbReference type="InterPro" id="IPR005119">
    <property type="entry name" value="LysR_subst-bd"/>
</dbReference>
<reference evidence="7" key="1">
    <citation type="journal article" date="2019" name="Int. J. Syst. Evol. Microbiol.">
        <title>The Global Catalogue of Microorganisms (GCM) 10K type strain sequencing project: providing services to taxonomists for standard genome sequencing and annotation.</title>
        <authorList>
            <consortium name="The Broad Institute Genomics Platform"/>
            <consortium name="The Broad Institute Genome Sequencing Center for Infectious Disease"/>
            <person name="Wu L."/>
            <person name="Ma J."/>
        </authorList>
    </citation>
    <scope>NUCLEOTIDE SEQUENCE [LARGE SCALE GENOMIC DNA]</scope>
    <source>
        <strain evidence="7">CCUG 51308</strain>
    </source>
</reference>
<dbReference type="PANTHER" id="PTHR30126:SF21">
    <property type="entry name" value="TRANSCRIPTIONAL REGULATOR-RELATED"/>
    <property type="match status" value="1"/>
</dbReference>
<organism evidence="6 7">
    <name type="scientific">Hirschia litorea</name>
    <dbReference type="NCBI Taxonomy" id="1199156"/>
    <lineage>
        <taxon>Bacteria</taxon>
        <taxon>Pseudomonadati</taxon>
        <taxon>Pseudomonadota</taxon>
        <taxon>Alphaproteobacteria</taxon>
        <taxon>Hyphomonadales</taxon>
        <taxon>Hyphomonadaceae</taxon>
        <taxon>Hirschia</taxon>
    </lineage>
</organism>
<dbReference type="PANTHER" id="PTHR30126">
    <property type="entry name" value="HTH-TYPE TRANSCRIPTIONAL REGULATOR"/>
    <property type="match status" value="1"/>
</dbReference>
<evidence type="ECO:0000313" key="7">
    <source>
        <dbReference type="Proteomes" id="UP001596492"/>
    </source>
</evidence>
<dbReference type="Pfam" id="PF03466">
    <property type="entry name" value="LysR_substrate"/>
    <property type="match status" value="1"/>
</dbReference>
<dbReference type="CDD" id="cd05466">
    <property type="entry name" value="PBP2_LTTR_substrate"/>
    <property type="match status" value="1"/>
</dbReference>
<evidence type="ECO:0000256" key="3">
    <source>
        <dbReference type="ARBA" id="ARBA00023125"/>
    </source>
</evidence>
<proteinExistence type="inferred from homology"/>